<keyword evidence="1" id="KW-0175">Coiled coil</keyword>
<proteinExistence type="predicted"/>
<reference evidence="2 3" key="1">
    <citation type="submission" date="2023-02" db="EMBL/GenBank/DDBJ databases">
        <title>Oceanobacillus kimchii IFOP_LL358 isolated form Alexandrium catenella lab strain.</title>
        <authorList>
            <person name="Gajardo G."/>
            <person name="Ueki S."/>
            <person name="Maruyama F."/>
        </authorList>
    </citation>
    <scope>NUCLEOTIDE SEQUENCE [LARGE SCALE GENOMIC DNA]</scope>
    <source>
        <strain evidence="2 3">IFOP_LL358</strain>
    </source>
</reference>
<dbReference type="Proteomes" id="UP001275436">
    <property type="component" value="Unassembled WGS sequence"/>
</dbReference>
<protein>
    <submittedName>
        <fullName evidence="2">Uncharacterized protein</fullName>
    </submittedName>
</protein>
<organism evidence="2 3">
    <name type="scientific">Oceanobacillus kimchii</name>
    <dbReference type="NCBI Taxonomy" id="746691"/>
    <lineage>
        <taxon>Bacteria</taxon>
        <taxon>Bacillati</taxon>
        <taxon>Bacillota</taxon>
        <taxon>Bacilli</taxon>
        <taxon>Bacillales</taxon>
        <taxon>Bacillaceae</taxon>
        <taxon>Oceanobacillus</taxon>
    </lineage>
</organism>
<dbReference type="RefSeq" id="WP_317958150.1">
    <property type="nucleotide sequence ID" value="NZ_BSKO01000001.1"/>
</dbReference>
<dbReference type="EMBL" id="BSKO01000001">
    <property type="protein sequence ID" value="GLO66276.1"/>
    <property type="molecule type" value="Genomic_DNA"/>
</dbReference>
<sequence>MSKTDLTVQLERDIFRATGKMGTFGCFEVTIGWYGRERVDYLTYDTKGVWRCYEIKVSKSDFYSKAKKTFVGHFNYLVLTKELYEQVKQDIPSHIGVYVHGQSVKRAKRQELKVNEEVLTNSLIRSLARESDKQFLSKNPNYLHLYKKRISNLEKELENKNRYLNEIMDIGYKKYGSGWYHDDIEEVDQ</sequence>
<name>A0ABQ5THC9_9BACI</name>
<keyword evidence="3" id="KW-1185">Reference proteome</keyword>
<evidence type="ECO:0000313" key="2">
    <source>
        <dbReference type="EMBL" id="GLO66276.1"/>
    </source>
</evidence>
<evidence type="ECO:0000256" key="1">
    <source>
        <dbReference type="SAM" id="Coils"/>
    </source>
</evidence>
<evidence type="ECO:0000313" key="3">
    <source>
        <dbReference type="Proteomes" id="UP001275436"/>
    </source>
</evidence>
<comment type="caution">
    <text evidence="2">The sequence shown here is derived from an EMBL/GenBank/DDBJ whole genome shotgun (WGS) entry which is preliminary data.</text>
</comment>
<gene>
    <name evidence="2" type="ORF">MACH08_20600</name>
</gene>
<accession>A0ABQ5THC9</accession>
<feature type="coiled-coil region" evidence="1">
    <location>
        <begin position="143"/>
        <end position="170"/>
    </location>
</feature>